<keyword evidence="1" id="KW-1133">Transmembrane helix</keyword>
<dbReference type="InterPro" id="IPR009424">
    <property type="entry name" value="AGP16/20/22/41"/>
</dbReference>
<dbReference type="Proteomes" id="UP000036987">
    <property type="component" value="Unassembled WGS sequence"/>
</dbReference>
<reference evidence="3" key="1">
    <citation type="journal article" date="2016" name="Nature">
        <title>The genome of the seagrass Zostera marina reveals angiosperm adaptation to the sea.</title>
        <authorList>
            <person name="Olsen J.L."/>
            <person name="Rouze P."/>
            <person name="Verhelst B."/>
            <person name="Lin Y.-C."/>
            <person name="Bayer T."/>
            <person name="Collen J."/>
            <person name="Dattolo E."/>
            <person name="De Paoli E."/>
            <person name="Dittami S."/>
            <person name="Maumus F."/>
            <person name="Michel G."/>
            <person name="Kersting A."/>
            <person name="Lauritano C."/>
            <person name="Lohaus R."/>
            <person name="Toepel M."/>
            <person name="Tonon T."/>
            <person name="Vanneste K."/>
            <person name="Amirebrahimi M."/>
            <person name="Brakel J."/>
            <person name="Bostroem C."/>
            <person name="Chovatia M."/>
            <person name="Grimwood J."/>
            <person name="Jenkins J.W."/>
            <person name="Jueterbock A."/>
            <person name="Mraz A."/>
            <person name="Stam W.T."/>
            <person name="Tice H."/>
            <person name="Bornberg-Bauer E."/>
            <person name="Green P.J."/>
            <person name="Pearson G.A."/>
            <person name="Procaccini G."/>
            <person name="Duarte C.M."/>
            <person name="Schmutz J."/>
            <person name="Reusch T.B.H."/>
            <person name="Van de Peer Y."/>
        </authorList>
    </citation>
    <scope>NUCLEOTIDE SEQUENCE [LARGE SCALE GENOMIC DNA]</scope>
    <source>
        <strain evidence="3">cv. Finnish</strain>
    </source>
</reference>
<sequence>MVRDAFGAVAVIAIVFGISMPAVFAKAPAPAPINHGNSIDQGIAYMLMLVALVLTYLIHPMNASSSFKLF</sequence>
<protein>
    <submittedName>
        <fullName evidence="2">Arabinogalactan protein 20</fullName>
    </submittedName>
</protein>
<evidence type="ECO:0000313" key="2">
    <source>
        <dbReference type="EMBL" id="KMZ63942.1"/>
    </source>
</evidence>
<dbReference type="OrthoDB" id="777504at2759"/>
<dbReference type="Pfam" id="PF06376">
    <property type="entry name" value="AGP"/>
    <property type="match status" value="1"/>
</dbReference>
<name>A0A0K9P6T1_ZOSMR</name>
<evidence type="ECO:0000256" key="1">
    <source>
        <dbReference type="SAM" id="Phobius"/>
    </source>
</evidence>
<dbReference type="OMA" id="HPMNASS"/>
<keyword evidence="1" id="KW-0472">Membrane</keyword>
<keyword evidence="3" id="KW-1185">Reference proteome</keyword>
<dbReference type="EMBL" id="LFYR01001193">
    <property type="protein sequence ID" value="KMZ63942.1"/>
    <property type="molecule type" value="Genomic_DNA"/>
</dbReference>
<proteinExistence type="predicted"/>
<keyword evidence="1" id="KW-0812">Transmembrane</keyword>
<dbReference type="PANTHER" id="PTHR33374">
    <property type="entry name" value="ARABINOGALACTAN PROTEIN 20"/>
    <property type="match status" value="1"/>
</dbReference>
<evidence type="ECO:0000313" key="3">
    <source>
        <dbReference type="Proteomes" id="UP000036987"/>
    </source>
</evidence>
<organism evidence="2 3">
    <name type="scientific">Zostera marina</name>
    <name type="common">Eelgrass</name>
    <dbReference type="NCBI Taxonomy" id="29655"/>
    <lineage>
        <taxon>Eukaryota</taxon>
        <taxon>Viridiplantae</taxon>
        <taxon>Streptophyta</taxon>
        <taxon>Embryophyta</taxon>
        <taxon>Tracheophyta</taxon>
        <taxon>Spermatophyta</taxon>
        <taxon>Magnoliopsida</taxon>
        <taxon>Liliopsida</taxon>
        <taxon>Zosteraceae</taxon>
        <taxon>Zostera</taxon>
    </lineage>
</organism>
<accession>A0A0K9P6T1</accession>
<dbReference type="AlphaFoldDB" id="A0A0K9P6T1"/>
<comment type="caution">
    <text evidence="2">The sequence shown here is derived from an EMBL/GenBank/DDBJ whole genome shotgun (WGS) entry which is preliminary data.</text>
</comment>
<feature type="transmembrane region" description="Helical" evidence="1">
    <location>
        <begin position="41"/>
        <end position="58"/>
    </location>
</feature>
<gene>
    <name evidence="2" type="ORF">ZOSMA_38G00500</name>
</gene>